<dbReference type="GO" id="GO:0010038">
    <property type="term" value="P:response to metal ion"/>
    <property type="evidence" value="ECO:0007669"/>
    <property type="project" value="InterPro"/>
</dbReference>
<dbReference type="PANTHER" id="PTHR23419">
    <property type="entry name" value="DIVALENT CATION TOLERANCE CUTA-RELATED"/>
    <property type="match status" value="1"/>
</dbReference>
<dbReference type="Gene3D" id="3.30.70.120">
    <property type="match status" value="1"/>
</dbReference>
<sequence length="110" mass="11906">MSDTAICLLLTTCPDAASAQSLADSLVTARLAACVSQLPGLVSTYRWQGQIQRESEIQLVIKTSNARRAEAMAHIQTHHPYDVPEILALQVSDGLPAYLAWVAQNTAEDD</sequence>
<evidence type="ECO:0000256" key="1">
    <source>
        <dbReference type="ARBA" id="ARBA00010169"/>
    </source>
</evidence>
<dbReference type="EMBL" id="LDJH01000017">
    <property type="protein sequence ID" value="KRG57112.1"/>
    <property type="molecule type" value="Genomic_DNA"/>
</dbReference>
<dbReference type="Pfam" id="PF03091">
    <property type="entry name" value="CutA1"/>
    <property type="match status" value="1"/>
</dbReference>
<dbReference type="OrthoDB" id="37622at2"/>
<comment type="caution">
    <text evidence="2">The sequence shown here is derived from an EMBL/GenBank/DDBJ whole genome shotgun (WGS) entry which is preliminary data.</text>
</comment>
<dbReference type="InterPro" id="IPR015867">
    <property type="entry name" value="N-reg_PII/ATP_PRibTrfase_C"/>
</dbReference>
<name>A0A0R0BVV8_9GAMM</name>
<dbReference type="GO" id="GO:0005507">
    <property type="term" value="F:copper ion binding"/>
    <property type="evidence" value="ECO:0007669"/>
    <property type="project" value="TreeGrafter"/>
</dbReference>
<comment type="similarity">
    <text evidence="1">Belongs to the CutA family.</text>
</comment>
<evidence type="ECO:0000313" key="3">
    <source>
        <dbReference type="Proteomes" id="UP000051254"/>
    </source>
</evidence>
<keyword evidence="3" id="KW-1185">Reference proteome</keyword>
<reference evidence="2 3" key="1">
    <citation type="submission" date="2015-05" db="EMBL/GenBank/DDBJ databases">
        <title>Genome sequencing and analysis of members of genus Stenotrophomonas.</title>
        <authorList>
            <person name="Patil P.P."/>
            <person name="Midha S."/>
            <person name="Patil P.B."/>
        </authorList>
    </citation>
    <scope>NUCLEOTIDE SEQUENCE [LARGE SCALE GENOMIC DNA]</scope>
    <source>
        <strain evidence="2 3">DSM 17805</strain>
    </source>
</reference>
<dbReference type="STRING" id="266128.ABB25_10750"/>
<protein>
    <submittedName>
        <fullName evidence="2">Dihydroorotate dehydrogenase</fullName>
    </submittedName>
</protein>
<proteinExistence type="inferred from homology"/>
<dbReference type="InterPro" id="IPR004323">
    <property type="entry name" value="Ion_tolerance_CutA"/>
</dbReference>
<accession>A0A0R0BVV8</accession>
<organism evidence="2 3">
    <name type="scientific">Stenotrophomonas koreensis</name>
    <dbReference type="NCBI Taxonomy" id="266128"/>
    <lineage>
        <taxon>Bacteria</taxon>
        <taxon>Pseudomonadati</taxon>
        <taxon>Pseudomonadota</taxon>
        <taxon>Gammaproteobacteria</taxon>
        <taxon>Lysobacterales</taxon>
        <taxon>Lysobacteraceae</taxon>
        <taxon>Stenotrophomonas</taxon>
    </lineage>
</organism>
<dbReference type="SUPFAM" id="SSF54913">
    <property type="entry name" value="GlnB-like"/>
    <property type="match status" value="1"/>
</dbReference>
<dbReference type="Proteomes" id="UP000051254">
    <property type="component" value="Unassembled WGS sequence"/>
</dbReference>
<dbReference type="PATRIC" id="fig|266128.3.peg.1025"/>
<dbReference type="AlphaFoldDB" id="A0A0R0BVV8"/>
<dbReference type="InterPro" id="IPR011322">
    <property type="entry name" value="N-reg_PII-like_a/b"/>
</dbReference>
<gene>
    <name evidence="2" type="ORF">ABB25_10750</name>
</gene>
<dbReference type="PANTHER" id="PTHR23419:SF8">
    <property type="entry name" value="FI09726P"/>
    <property type="match status" value="1"/>
</dbReference>
<dbReference type="RefSeq" id="WP_057666638.1">
    <property type="nucleotide sequence ID" value="NZ_LDJH01000017.1"/>
</dbReference>
<evidence type="ECO:0000313" key="2">
    <source>
        <dbReference type="EMBL" id="KRG57112.1"/>
    </source>
</evidence>